<dbReference type="Gene3D" id="3.40.50.720">
    <property type="entry name" value="NAD(P)-binding Rossmann-like Domain"/>
    <property type="match status" value="1"/>
</dbReference>
<dbReference type="Pfam" id="PF08240">
    <property type="entry name" value="ADH_N"/>
    <property type="match status" value="1"/>
</dbReference>
<dbReference type="PANTHER" id="PTHR43401">
    <property type="entry name" value="L-THREONINE 3-DEHYDROGENASE"/>
    <property type="match status" value="1"/>
</dbReference>
<evidence type="ECO:0000313" key="6">
    <source>
        <dbReference type="EMBL" id="MRI82617.1"/>
    </source>
</evidence>
<organism evidence="6 7">
    <name type="scientific">Fundicoccus ignavus</name>
    <dbReference type="NCBI Taxonomy" id="2664442"/>
    <lineage>
        <taxon>Bacteria</taxon>
        <taxon>Bacillati</taxon>
        <taxon>Bacillota</taxon>
        <taxon>Bacilli</taxon>
        <taxon>Lactobacillales</taxon>
        <taxon>Aerococcaceae</taxon>
        <taxon>Fundicoccus</taxon>
    </lineage>
</organism>
<dbReference type="EMBL" id="WJQR01000014">
    <property type="protein sequence ID" value="MRI82617.1"/>
    <property type="molecule type" value="Genomic_DNA"/>
</dbReference>
<dbReference type="SUPFAM" id="SSF51735">
    <property type="entry name" value="NAD(P)-binding Rossmann-fold domains"/>
    <property type="match status" value="1"/>
</dbReference>
<dbReference type="GO" id="GO:0008270">
    <property type="term" value="F:zinc ion binding"/>
    <property type="evidence" value="ECO:0007669"/>
    <property type="project" value="InterPro"/>
</dbReference>
<dbReference type="Pfam" id="PF00107">
    <property type="entry name" value="ADH_zinc_N"/>
    <property type="match status" value="1"/>
</dbReference>
<dbReference type="InterPro" id="IPR011032">
    <property type="entry name" value="GroES-like_sf"/>
</dbReference>
<dbReference type="SMART" id="SM00829">
    <property type="entry name" value="PKS_ER"/>
    <property type="match status" value="1"/>
</dbReference>
<dbReference type="InterPro" id="IPR020843">
    <property type="entry name" value="ER"/>
</dbReference>
<evidence type="ECO:0000313" key="7">
    <source>
        <dbReference type="Proteomes" id="UP000469870"/>
    </source>
</evidence>
<feature type="domain" description="Enoyl reductase (ER)" evidence="5">
    <location>
        <begin position="8"/>
        <end position="343"/>
    </location>
</feature>
<evidence type="ECO:0000256" key="2">
    <source>
        <dbReference type="ARBA" id="ARBA00022833"/>
    </source>
</evidence>
<dbReference type="Proteomes" id="UP000469870">
    <property type="component" value="Unassembled WGS sequence"/>
</dbReference>
<evidence type="ECO:0000259" key="5">
    <source>
        <dbReference type="SMART" id="SM00829"/>
    </source>
</evidence>
<dbReference type="InterPro" id="IPR013149">
    <property type="entry name" value="ADH-like_C"/>
</dbReference>
<dbReference type="AlphaFoldDB" id="A0A844C1M5"/>
<dbReference type="PANTHER" id="PTHR43401:SF2">
    <property type="entry name" value="L-THREONINE 3-DEHYDROGENASE"/>
    <property type="match status" value="1"/>
</dbReference>
<keyword evidence="2 4" id="KW-0862">Zinc</keyword>
<dbReference type="CDD" id="cd08236">
    <property type="entry name" value="sugar_DH"/>
    <property type="match status" value="1"/>
</dbReference>
<comment type="similarity">
    <text evidence="4">Belongs to the zinc-containing alcohol dehydrogenase family.</text>
</comment>
<dbReference type="Gene3D" id="3.90.180.10">
    <property type="entry name" value="Medium-chain alcohol dehydrogenases, catalytic domain"/>
    <property type="match status" value="1"/>
</dbReference>
<reference evidence="6 7" key="1">
    <citation type="submission" date="2019-11" db="EMBL/GenBank/DDBJ databases">
        <title>Characterisation of Fundicoccus ignavus gen. nov. sp. nov., a novel genus of the family Aerococcaceae isolated from bulk tank milk.</title>
        <authorList>
            <person name="Siebert A."/>
            <person name="Huptas C."/>
            <person name="Wenning M."/>
            <person name="Scherer S."/>
            <person name="Doll E.V."/>
        </authorList>
    </citation>
    <scope>NUCLEOTIDE SEQUENCE [LARGE SCALE GENOMIC DNA]</scope>
    <source>
        <strain evidence="6 7">DSM 109653</strain>
    </source>
</reference>
<gene>
    <name evidence="6" type="ORF">GIY11_11410</name>
</gene>
<comment type="cofactor">
    <cofactor evidence="4">
        <name>Zn(2+)</name>
        <dbReference type="ChEBI" id="CHEBI:29105"/>
    </cofactor>
</comment>
<dbReference type="RefSeq" id="WP_153862684.1">
    <property type="nucleotide sequence ID" value="NZ_WJQR01000014.1"/>
</dbReference>
<accession>A0A844C1M5</accession>
<dbReference type="InterPro" id="IPR036291">
    <property type="entry name" value="NAD(P)-bd_dom_sf"/>
</dbReference>
<dbReference type="InterPro" id="IPR002328">
    <property type="entry name" value="ADH_Zn_CS"/>
</dbReference>
<evidence type="ECO:0000256" key="1">
    <source>
        <dbReference type="ARBA" id="ARBA00022723"/>
    </source>
</evidence>
<protein>
    <submittedName>
        <fullName evidence="6">Alcohol dehydrogenase catalytic domain-containing protein</fullName>
    </submittedName>
</protein>
<sequence>MKAVQLNKEQKFEFVNIEQAELGANDVRVKVHATGICGSDTHKIATGWKYDLPAVMGHEFSGEIVEIGNGVTNRKIGDRVVGMPLIPCRECLYCEQGHYGMCEDYKMIGTHFNGGFGENLVLPAVNTLDIGDMDYEQAALIEPVAVAMHAVLNIGVELGDTAVVLGSGAIGMFAMKCLELAGAKEIIAVDIDNNTLEFVKGHGATKTINSLEEDLEAKVMEYTNGLGADIVLECAGSKITQEQALLLAKKHGKIGYVGIAYADVMMHERAFENIFRREYTLKGFWNSYSAPFPGRAWTNVIDFVNNGRLNLDGIVSHRFALNQTAEAFDMILSRKEPYNKVMILPQEVAK</sequence>
<dbReference type="GO" id="GO:0016491">
    <property type="term" value="F:oxidoreductase activity"/>
    <property type="evidence" value="ECO:0007669"/>
    <property type="project" value="UniProtKB-KW"/>
</dbReference>
<name>A0A844C1M5_9LACT</name>
<dbReference type="SUPFAM" id="SSF50129">
    <property type="entry name" value="GroES-like"/>
    <property type="match status" value="1"/>
</dbReference>
<dbReference type="InterPro" id="IPR013154">
    <property type="entry name" value="ADH-like_N"/>
</dbReference>
<keyword evidence="1 4" id="KW-0479">Metal-binding</keyword>
<keyword evidence="3" id="KW-0560">Oxidoreductase</keyword>
<evidence type="ECO:0000256" key="3">
    <source>
        <dbReference type="ARBA" id="ARBA00023002"/>
    </source>
</evidence>
<dbReference type="PROSITE" id="PS00059">
    <property type="entry name" value="ADH_ZINC"/>
    <property type="match status" value="1"/>
</dbReference>
<evidence type="ECO:0000256" key="4">
    <source>
        <dbReference type="RuleBase" id="RU361277"/>
    </source>
</evidence>
<comment type="caution">
    <text evidence="6">The sequence shown here is derived from an EMBL/GenBank/DDBJ whole genome shotgun (WGS) entry which is preliminary data.</text>
</comment>
<proteinExistence type="inferred from homology"/>
<dbReference type="InterPro" id="IPR050129">
    <property type="entry name" value="Zn_alcohol_dh"/>
</dbReference>